<dbReference type="CDD" id="cd03215">
    <property type="entry name" value="ABC_Carb_Monos_II"/>
    <property type="match status" value="1"/>
</dbReference>
<dbReference type="OrthoDB" id="9805029at2"/>
<dbReference type="CDD" id="cd03216">
    <property type="entry name" value="ABC_Carb_Monos_I"/>
    <property type="match status" value="1"/>
</dbReference>
<protein>
    <submittedName>
        <fullName evidence="5">Nucleoside ABC transporter ATP-binding protein</fullName>
    </submittedName>
</protein>
<dbReference type="InterPro" id="IPR050107">
    <property type="entry name" value="ABC_carbohydrate_import_ATPase"/>
</dbReference>
<evidence type="ECO:0000313" key="6">
    <source>
        <dbReference type="Proteomes" id="UP000199377"/>
    </source>
</evidence>
<evidence type="ECO:0000259" key="4">
    <source>
        <dbReference type="PROSITE" id="PS50893"/>
    </source>
</evidence>
<name>A0A1I3DCI8_9RHOB</name>
<evidence type="ECO:0000256" key="2">
    <source>
        <dbReference type="ARBA" id="ARBA00022840"/>
    </source>
</evidence>
<accession>A0A1I3DCI8</accession>
<keyword evidence="2 5" id="KW-0067">ATP-binding</keyword>
<dbReference type="PANTHER" id="PTHR43790">
    <property type="entry name" value="CARBOHYDRATE TRANSPORT ATP-BINDING PROTEIN MG119-RELATED"/>
    <property type="match status" value="1"/>
</dbReference>
<feature type="domain" description="ABC transporter" evidence="4">
    <location>
        <begin position="271"/>
        <end position="516"/>
    </location>
</feature>
<dbReference type="Gene3D" id="3.40.50.300">
    <property type="entry name" value="P-loop containing nucleotide triphosphate hydrolases"/>
    <property type="match status" value="2"/>
</dbReference>
<dbReference type="Pfam" id="PF00005">
    <property type="entry name" value="ABC_tran"/>
    <property type="match status" value="2"/>
</dbReference>
<evidence type="ECO:0000256" key="1">
    <source>
        <dbReference type="ARBA" id="ARBA00022741"/>
    </source>
</evidence>
<organism evidence="5 6">
    <name type="scientific">Albimonas pacifica</name>
    <dbReference type="NCBI Taxonomy" id="1114924"/>
    <lineage>
        <taxon>Bacteria</taxon>
        <taxon>Pseudomonadati</taxon>
        <taxon>Pseudomonadota</taxon>
        <taxon>Alphaproteobacteria</taxon>
        <taxon>Rhodobacterales</taxon>
        <taxon>Paracoccaceae</taxon>
        <taxon>Albimonas</taxon>
    </lineage>
</organism>
<dbReference type="AlphaFoldDB" id="A0A1I3DCI8"/>
<dbReference type="RefSeq" id="WP_092858623.1">
    <property type="nucleotide sequence ID" value="NZ_FOQH01000002.1"/>
</dbReference>
<dbReference type="InterPro" id="IPR017871">
    <property type="entry name" value="ABC_transporter-like_CS"/>
</dbReference>
<gene>
    <name evidence="5" type="ORF">SAMN05216258_102510</name>
</gene>
<dbReference type="STRING" id="1114924.SAMN05216258_102510"/>
<reference evidence="5 6" key="1">
    <citation type="submission" date="2016-10" db="EMBL/GenBank/DDBJ databases">
        <authorList>
            <person name="de Groot N.N."/>
        </authorList>
    </citation>
    <scope>NUCLEOTIDE SEQUENCE [LARGE SCALE GENOMIC DNA]</scope>
    <source>
        <strain evidence="5 6">CGMCC 1.11030</strain>
    </source>
</reference>
<dbReference type="SUPFAM" id="SSF52540">
    <property type="entry name" value="P-loop containing nucleoside triphosphate hydrolases"/>
    <property type="match status" value="2"/>
</dbReference>
<proteinExistence type="predicted"/>
<evidence type="ECO:0000256" key="3">
    <source>
        <dbReference type="SAM" id="MobiDB-lite"/>
    </source>
</evidence>
<dbReference type="InterPro" id="IPR027417">
    <property type="entry name" value="P-loop_NTPase"/>
</dbReference>
<feature type="domain" description="ABC transporter" evidence="4">
    <location>
        <begin position="24"/>
        <end position="255"/>
    </location>
</feature>
<dbReference type="InterPro" id="IPR003593">
    <property type="entry name" value="AAA+_ATPase"/>
</dbReference>
<dbReference type="GO" id="GO:0016887">
    <property type="term" value="F:ATP hydrolysis activity"/>
    <property type="evidence" value="ECO:0007669"/>
    <property type="project" value="InterPro"/>
</dbReference>
<dbReference type="PROSITE" id="PS00211">
    <property type="entry name" value="ABC_TRANSPORTER_1"/>
    <property type="match status" value="2"/>
</dbReference>
<evidence type="ECO:0000313" key="5">
    <source>
        <dbReference type="EMBL" id="SFH84427.1"/>
    </source>
</evidence>
<dbReference type="PROSITE" id="PS50893">
    <property type="entry name" value="ABC_TRANSPORTER_2"/>
    <property type="match status" value="2"/>
</dbReference>
<dbReference type="InterPro" id="IPR003439">
    <property type="entry name" value="ABC_transporter-like_ATP-bd"/>
</dbReference>
<dbReference type="SMART" id="SM00382">
    <property type="entry name" value="AAA"/>
    <property type="match status" value="1"/>
</dbReference>
<dbReference type="EMBL" id="FOQH01000002">
    <property type="protein sequence ID" value="SFH84427.1"/>
    <property type="molecule type" value="Genomic_DNA"/>
</dbReference>
<dbReference type="PANTHER" id="PTHR43790:SF4">
    <property type="entry name" value="GUANOSINE IMPORT ATP-BINDING PROTEIN NUPO"/>
    <property type="match status" value="1"/>
</dbReference>
<sequence length="531" mass="56289">MAGPEAGARTTRDDGPILPPPLRLELRGIRKVYPAVVANDGVDLAVAPGEIHAIVGENGAGKSTLMKVIYGMARPDAGEMLWNGREVRPRTPAEAQRMGVGMVFQHFALFDTLTVAENIALALPGRPKLEPLSRRIAEVAGRYGLPVDPRRRIGSMSVGERQRVEIIRALLQDPGLLIMDEPTSVLTPQAVESLFVTLRRLAADGCSILYISHKLEEVRALCSKATILRAGRVTGVCDPRAETAASMARMMIGADLKALRPAARQAPGAPLLVIDRLSAPSPDPFGTALHEVSLTVRAGEIVGVAGVSGNGQAELMDALSGERTSPPGTIRLDGRDLARMGPRARRRLGLSSAPEDRLGRSAAPDLPLHENALLTARAAQTTAWGFLRRAKIRAAARRIVEEFGVRAGGLDAPAGSLSGGNLQKFVIGREILNAPRALVVTQPTWGVDVGAALTIRQALAELRDRGAAVVVISEELDELMEISDRIAVIAGGRLTPAIPRAQCDRDAIGLAMSGRLDTPAAEQETADAAAH</sequence>
<dbReference type="Proteomes" id="UP000199377">
    <property type="component" value="Unassembled WGS sequence"/>
</dbReference>
<keyword evidence="1" id="KW-0547">Nucleotide-binding</keyword>
<dbReference type="GO" id="GO:0005524">
    <property type="term" value="F:ATP binding"/>
    <property type="evidence" value="ECO:0007669"/>
    <property type="project" value="UniProtKB-KW"/>
</dbReference>
<feature type="region of interest" description="Disordered" evidence="3">
    <location>
        <begin position="1"/>
        <end position="20"/>
    </location>
</feature>
<keyword evidence="6" id="KW-1185">Reference proteome</keyword>